<dbReference type="PROSITE" id="PS50106">
    <property type="entry name" value="PDZ"/>
    <property type="match status" value="1"/>
</dbReference>
<dbReference type="KEGG" id="alim:106512461"/>
<reference evidence="3" key="1">
    <citation type="submission" date="2025-08" db="UniProtKB">
        <authorList>
            <consortium name="RefSeq"/>
        </authorList>
    </citation>
    <scope>IDENTIFICATION</scope>
</reference>
<dbReference type="SUPFAM" id="SSF50156">
    <property type="entry name" value="PDZ domain-like"/>
    <property type="match status" value="1"/>
</dbReference>
<name>A0A2I4ALZ7_AUSLI</name>
<dbReference type="CDD" id="cd06668">
    <property type="entry name" value="PDZ4_MUPP1-like"/>
    <property type="match status" value="1"/>
</dbReference>
<dbReference type="RefSeq" id="XP_013856529.1">
    <property type="nucleotide sequence ID" value="XM_014001075.1"/>
</dbReference>
<dbReference type="PANTHER" id="PTHR19964:SF10">
    <property type="entry name" value="MULTIPLE PDZ DOMAIN PROTEIN"/>
    <property type="match status" value="1"/>
</dbReference>
<dbReference type="InterPro" id="IPR001478">
    <property type="entry name" value="PDZ"/>
</dbReference>
<dbReference type="GO" id="GO:0005737">
    <property type="term" value="C:cytoplasm"/>
    <property type="evidence" value="ECO:0007669"/>
    <property type="project" value="TreeGrafter"/>
</dbReference>
<dbReference type="InterPro" id="IPR036034">
    <property type="entry name" value="PDZ_sf"/>
</dbReference>
<evidence type="ECO:0000313" key="3">
    <source>
        <dbReference type="RefSeq" id="XP_013856529.1"/>
    </source>
</evidence>
<dbReference type="AlphaFoldDB" id="A0A2I4ALZ7"/>
<accession>A0A2I4ALZ7</accession>
<dbReference type="OrthoDB" id="6022711at2759"/>
<evidence type="ECO:0000259" key="1">
    <source>
        <dbReference type="PROSITE" id="PS50106"/>
    </source>
</evidence>
<sequence length="135" mass="14790">MKKWQEILGPSNEVIVAQVEKFTESSGLGISLEANSGHHYICSVLPEGPVGRCGKLFSGDELVEVNGISLIGETHKEVIRILKELPVCVYMTCCRPAPDLQTDMETVQPDSEALSTVYTLKVLYVLDKSKCGSVY</sequence>
<feature type="domain" description="PDZ" evidence="1">
    <location>
        <begin position="16"/>
        <end position="97"/>
    </location>
</feature>
<keyword evidence="2" id="KW-1185">Reference proteome</keyword>
<dbReference type="PANTHER" id="PTHR19964">
    <property type="entry name" value="MULTIPLE PDZ DOMAIN PROTEIN"/>
    <property type="match status" value="1"/>
</dbReference>
<organism evidence="2 3">
    <name type="scientific">Austrofundulus limnaeus</name>
    <name type="common">Annual killifish</name>
    <dbReference type="NCBI Taxonomy" id="52670"/>
    <lineage>
        <taxon>Eukaryota</taxon>
        <taxon>Metazoa</taxon>
        <taxon>Chordata</taxon>
        <taxon>Craniata</taxon>
        <taxon>Vertebrata</taxon>
        <taxon>Euteleostomi</taxon>
        <taxon>Actinopterygii</taxon>
        <taxon>Neopterygii</taxon>
        <taxon>Teleostei</taxon>
        <taxon>Neoteleostei</taxon>
        <taxon>Acanthomorphata</taxon>
        <taxon>Ovalentaria</taxon>
        <taxon>Atherinomorphae</taxon>
        <taxon>Cyprinodontiformes</taxon>
        <taxon>Rivulidae</taxon>
        <taxon>Austrofundulus</taxon>
    </lineage>
</organism>
<dbReference type="STRING" id="52670.A0A2I4ALZ7"/>
<evidence type="ECO:0000313" key="2">
    <source>
        <dbReference type="Proteomes" id="UP000192220"/>
    </source>
</evidence>
<proteinExistence type="predicted"/>
<dbReference type="Gene3D" id="2.30.42.10">
    <property type="match status" value="1"/>
</dbReference>
<dbReference type="GeneID" id="106512461"/>
<gene>
    <name evidence="3" type="primary">LOC106512461</name>
</gene>
<dbReference type="InParanoid" id="A0A2I4ALZ7"/>
<dbReference type="GO" id="GO:0045177">
    <property type="term" value="C:apical part of cell"/>
    <property type="evidence" value="ECO:0007669"/>
    <property type="project" value="TreeGrafter"/>
</dbReference>
<dbReference type="SMART" id="SM00228">
    <property type="entry name" value="PDZ"/>
    <property type="match status" value="1"/>
</dbReference>
<dbReference type="GO" id="GO:0120192">
    <property type="term" value="P:tight junction assembly"/>
    <property type="evidence" value="ECO:0007669"/>
    <property type="project" value="TreeGrafter"/>
</dbReference>
<dbReference type="InterPro" id="IPR051342">
    <property type="entry name" value="PDZ_scaffold"/>
</dbReference>
<dbReference type="Pfam" id="PF00595">
    <property type="entry name" value="PDZ"/>
    <property type="match status" value="1"/>
</dbReference>
<dbReference type="Proteomes" id="UP000192220">
    <property type="component" value="Unplaced"/>
</dbReference>
<dbReference type="GO" id="GO:0005923">
    <property type="term" value="C:bicellular tight junction"/>
    <property type="evidence" value="ECO:0007669"/>
    <property type="project" value="TreeGrafter"/>
</dbReference>
<dbReference type="GO" id="GO:0005886">
    <property type="term" value="C:plasma membrane"/>
    <property type="evidence" value="ECO:0007669"/>
    <property type="project" value="TreeGrafter"/>
</dbReference>
<protein>
    <submittedName>
        <fullName evidence="3">Multiple PDZ domain protein</fullName>
    </submittedName>
</protein>